<protein>
    <submittedName>
        <fullName evidence="1">Uncharacterized protein</fullName>
    </submittedName>
</protein>
<sequence length="40" mass="3663">MDVATGGAGILLALDTVLGVGGAALPFLAPAAVGALKISA</sequence>
<comment type="caution">
    <text evidence="1">The sequence shown here is derived from an EMBL/GenBank/DDBJ whole genome shotgun (WGS) entry which is preliminary data.</text>
</comment>
<reference evidence="2" key="1">
    <citation type="journal article" date="2019" name="Int. J. Syst. Evol. Microbiol.">
        <title>The Global Catalogue of Microorganisms (GCM) 10K type strain sequencing project: providing services to taxonomists for standard genome sequencing and annotation.</title>
        <authorList>
            <consortium name="The Broad Institute Genomics Platform"/>
            <consortium name="The Broad Institute Genome Sequencing Center for Infectious Disease"/>
            <person name="Wu L."/>
            <person name="Ma J."/>
        </authorList>
    </citation>
    <scope>NUCLEOTIDE SEQUENCE [LARGE SCALE GENOMIC DNA]</scope>
    <source>
        <strain evidence="2">CGMCC 4.7645</strain>
    </source>
</reference>
<gene>
    <name evidence="1" type="ORF">ACFSXZ_19470</name>
</gene>
<dbReference type="RefSeq" id="WP_378266529.1">
    <property type="nucleotide sequence ID" value="NZ_JBHUKR010000009.1"/>
</dbReference>
<dbReference type="EMBL" id="JBHUKR010000009">
    <property type="protein sequence ID" value="MFD2418508.1"/>
    <property type="molecule type" value="Genomic_DNA"/>
</dbReference>
<name>A0ABW5FU00_9PSEU</name>
<accession>A0ABW5FU00</accession>
<evidence type="ECO:0000313" key="1">
    <source>
        <dbReference type="EMBL" id="MFD2418508.1"/>
    </source>
</evidence>
<organism evidence="1 2">
    <name type="scientific">Amycolatopsis pigmentata</name>
    <dbReference type="NCBI Taxonomy" id="450801"/>
    <lineage>
        <taxon>Bacteria</taxon>
        <taxon>Bacillati</taxon>
        <taxon>Actinomycetota</taxon>
        <taxon>Actinomycetes</taxon>
        <taxon>Pseudonocardiales</taxon>
        <taxon>Pseudonocardiaceae</taxon>
        <taxon>Amycolatopsis</taxon>
    </lineage>
</organism>
<keyword evidence="2" id="KW-1185">Reference proteome</keyword>
<evidence type="ECO:0000313" key="2">
    <source>
        <dbReference type="Proteomes" id="UP001597417"/>
    </source>
</evidence>
<dbReference type="Proteomes" id="UP001597417">
    <property type="component" value="Unassembled WGS sequence"/>
</dbReference>
<proteinExistence type="predicted"/>